<comment type="caution">
    <text evidence="2">The sequence shown here is derived from an EMBL/GenBank/DDBJ whole genome shotgun (WGS) entry which is preliminary data.</text>
</comment>
<dbReference type="AlphaFoldDB" id="A0AAV4NBW5"/>
<keyword evidence="1" id="KW-0472">Membrane</keyword>
<accession>A0AAV4NBW5</accession>
<dbReference type="Proteomes" id="UP001054945">
    <property type="component" value="Unassembled WGS sequence"/>
</dbReference>
<feature type="transmembrane region" description="Helical" evidence="1">
    <location>
        <begin position="20"/>
        <end position="37"/>
    </location>
</feature>
<name>A0AAV4NBW5_CAEEX</name>
<organism evidence="2 3">
    <name type="scientific">Caerostris extrusa</name>
    <name type="common">Bark spider</name>
    <name type="synonym">Caerostris bankana</name>
    <dbReference type="NCBI Taxonomy" id="172846"/>
    <lineage>
        <taxon>Eukaryota</taxon>
        <taxon>Metazoa</taxon>
        <taxon>Ecdysozoa</taxon>
        <taxon>Arthropoda</taxon>
        <taxon>Chelicerata</taxon>
        <taxon>Arachnida</taxon>
        <taxon>Araneae</taxon>
        <taxon>Araneomorphae</taxon>
        <taxon>Entelegynae</taxon>
        <taxon>Araneoidea</taxon>
        <taxon>Araneidae</taxon>
        <taxon>Caerostris</taxon>
    </lineage>
</organism>
<keyword evidence="1" id="KW-0812">Transmembrane</keyword>
<gene>
    <name evidence="2" type="ORF">CEXT_271741</name>
</gene>
<evidence type="ECO:0008006" key="4">
    <source>
        <dbReference type="Google" id="ProtNLM"/>
    </source>
</evidence>
<evidence type="ECO:0000256" key="1">
    <source>
        <dbReference type="SAM" id="Phobius"/>
    </source>
</evidence>
<dbReference type="EMBL" id="BPLR01003083">
    <property type="protein sequence ID" value="GIX80997.1"/>
    <property type="molecule type" value="Genomic_DNA"/>
</dbReference>
<evidence type="ECO:0000313" key="3">
    <source>
        <dbReference type="Proteomes" id="UP001054945"/>
    </source>
</evidence>
<protein>
    <recommendedName>
        <fullName evidence="4">Secreted protein</fullName>
    </recommendedName>
</protein>
<evidence type="ECO:0000313" key="2">
    <source>
        <dbReference type="EMBL" id="GIX80997.1"/>
    </source>
</evidence>
<keyword evidence="1" id="KW-1133">Transmembrane helix</keyword>
<proteinExistence type="predicted"/>
<sequence length="85" mass="9614">MKLTVDWSISVKGHSTLSSSGQASLLLLLLLVDLYVMKTKMSTSEKKHNHCKYHNSNRCQKRHIAQQTTTICDLTMRGDVLQVLV</sequence>
<keyword evidence="3" id="KW-1185">Reference proteome</keyword>
<reference evidence="2 3" key="1">
    <citation type="submission" date="2021-06" db="EMBL/GenBank/DDBJ databases">
        <title>Caerostris extrusa draft genome.</title>
        <authorList>
            <person name="Kono N."/>
            <person name="Arakawa K."/>
        </authorList>
    </citation>
    <scope>NUCLEOTIDE SEQUENCE [LARGE SCALE GENOMIC DNA]</scope>
</reference>